<keyword evidence="8 11" id="KW-1133">Transmembrane helix</keyword>
<comment type="subcellular location">
    <subcellularLocation>
        <location evidence="11">Cell inner membrane</location>
        <topology evidence="11">Multi-pass membrane protein</topology>
    </subcellularLocation>
    <subcellularLocation>
        <location evidence="1">Membrane</location>
        <topology evidence="1">Multi-pass membrane protein</topology>
    </subcellularLocation>
</comment>
<feature type="transmembrane region" description="Helical" evidence="11">
    <location>
        <begin position="21"/>
        <end position="39"/>
    </location>
</feature>
<evidence type="ECO:0000256" key="10">
    <source>
        <dbReference type="ARBA" id="ARBA00023316"/>
    </source>
</evidence>
<evidence type="ECO:0000256" key="1">
    <source>
        <dbReference type="ARBA" id="ARBA00004141"/>
    </source>
</evidence>
<dbReference type="PROSITE" id="PS00428">
    <property type="entry name" value="FTSW_RODA_SPOVE"/>
    <property type="match status" value="1"/>
</dbReference>
<dbReference type="RefSeq" id="WP_345924817.1">
    <property type="nucleotide sequence ID" value="NZ_JBDIVF010000002.1"/>
</dbReference>
<reference evidence="12 13" key="1">
    <citation type="submission" date="2024-07" db="EMBL/GenBank/DDBJ databases">
        <title>Uliginosibacterium paludis KCTC:42655.</title>
        <authorList>
            <person name="Kim M.K."/>
        </authorList>
    </citation>
    <scope>NUCLEOTIDE SEQUENCE [LARGE SCALE GENOMIC DNA]</scope>
    <source>
        <strain evidence="12 13">KCTC 42655</strain>
    </source>
</reference>
<feature type="transmembrane region" description="Helical" evidence="11">
    <location>
        <begin position="139"/>
        <end position="154"/>
    </location>
</feature>
<keyword evidence="6 11" id="KW-0133">Cell shape</keyword>
<evidence type="ECO:0000256" key="7">
    <source>
        <dbReference type="ARBA" id="ARBA00022984"/>
    </source>
</evidence>
<feature type="transmembrane region" description="Helical" evidence="11">
    <location>
        <begin position="160"/>
        <end position="176"/>
    </location>
</feature>
<comment type="catalytic activity">
    <reaction evidence="11">
        <text>[GlcNAc-(1-&gt;4)-Mur2Ac(oyl-L-Ala-gamma-D-Glu-L-Lys-D-Ala-D-Ala)](n)-di-trans,octa-cis-undecaprenyl diphosphate + beta-D-GlcNAc-(1-&gt;4)-Mur2Ac(oyl-L-Ala-gamma-D-Glu-L-Lys-D-Ala-D-Ala)-di-trans,octa-cis-undecaprenyl diphosphate = [GlcNAc-(1-&gt;4)-Mur2Ac(oyl-L-Ala-gamma-D-Glu-L-Lys-D-Ala-D-Ala)](n+1)-di-trans,octa-cis-undecaprenyl diphosphate + di-trans,octa-cis-undecaprenyl diphosphate + H(+)</text>
        <dbReference type="Rhea" id="RHEA:23708"/>
        <dbReference type="Rhea" id="RHEA-COMP:9602"/>
        <dbReference type="Rhea" id="RHEA-COMP:9603"/>
        <dbReference type="ChEBI" id="CHEBI:15378"/>
        <dbReference type="ChEBI" id="CHEBI:58405"/>
        <dbReference type="ChEBI" id="CHEBI:60033"/>
        <dbReference type="ChEBI" id="CHEBI:78435"/>
        <dbReference type="EC" id="2.4.99.28"/>
    </reaction>
</comment>
<dbReference type="EC" id="2.4.99.28" evidence="11"/>
<feature type="transmembrane region" description="Helical" evidence="11">
    <location>
        <begin position="45"/>
        <end position="63"/>
    </location>
</feature>
<evidence type="ECO:0000313" key="12">
    <source>
        <dbReference type="EMBL" id="MET1490907.1"/>
    </source>
</evidence>
<evidence type="ECO:0000256" key="8">
    <source>
        <dbReference type="ARBA" id="ARBA00022989"/>
    </source>
</evidence>
<dbReference type="InterPro" id="IPR011923">
    <property type="entry name" value="RodA/MrdB"/>
</dbReference>
<proteinExistence type="inferred from homology"/>
<dbReference type="HAMAP" id="MF_02079">
    <property type="entry name" value="PGT_RodA"/>
    <property type="match status" value="1"/>
</dbReference>
<comment type="function">
    <text evidence="11">Peptidoglycan polymerase that is essential for cell wall elongation.</text>
</comment>
<keyword evidence="5 11" id="KW-0812">Transmembrane</keyword>
<dbReference type="PANTHER" id="PTHR30474:SF1">
    <property type="entry name" value="PEPTIDOGLYCAN GLYCOSYLTRANSFERASE MRDB"/>
    <property type="match status" value="1"/>
</dbReference>
<keyword evidence="9 11" id="KW-0472">Membrane</keyword>
<keyword evidence="13" id="KW-1185">Reference proteome</keyword>
<sequence length="377" mass="40747">MINLMDVRSAALRLLRPIDPFLFAVMVAIIAVATLMLGSSSPERMDAHIVNVTIAVIVMWAMAAQPPQRMHSLALPLYVLGVLLLIGVALFGDVSKGARRWLNLGVMRIQPSELMKIAMPLMLAWYFQKREGMLKMRDFIVAGLLLALPLGLILKQPDLGTALLVLGSGVFVIFFAGLSWLLILPVVLVGIVGIVGIITFGDQICAPEVAWPGLHDYQKHRVCTLLDPSSDPLGKGFHTIQSTIAVGSGGVFGKGWHQGTQTHLDFLPERHTDFVLAVISEEFGLAGVIIIVMLYCLLIGRGLMIAINAATLFGRLLAGAVSMIFFTYAFVNMGMVAGMLPVVGVPLPMVSYGGTALVTLCLGIGILMSVQQHRRRK</sequence>
<protein>
    <recommendedName>
        <fullName evidence="11">Peptidoglycan glycosyltransferase MrdB</fullName>
        <shortName evidence="11">PGT</shortName>
        <ecNumber evidence="11">2.4.99.28</ecNumber>
    </recommendedName>
    <alternativeName>
        <fullName evidence="11">Cell elongation protein RodA</fullName>
    </alternativeName>
    <alternativeName>
        <fullName evidence="11">Cell wall polymerase</fullName>
    </alternativeName>
    <alternativeName>
        <fullName evidence="11">Peptidoglycan polymerase</fullName>
        <shortName evidence="11">PG polymerase</shortName>
    </alternativeName>
</protein>
<evidence type="ECO:0000256" key="6">
    <source>
        <dbReference type="ARBA" id="ARBA00022960"/>
    </source>
</evidence>
<evidence type="ECO:0000256" key="4">
    <source>
        <dbReference type="ARBA" id="ARBA00022679"/>
    </source>
</evidence>
<evidence type="ECO:0000256" key="9">
    <source>
        <dbReference type="ARBA" id="ARBA00023136"/>
    </source>
</evidence>
<keyword evidence="7 11" id="KW-0573">Peptidoglycan synthesis</keyword>
<keyword evidence="2 11" id="KW-1003">Cell membrane</keyword>
<organism evidence="12 13">
    <name type="scientific">Uliginosibacterium paludis</name>
    <dbReference type="NCBI Taxonomy" id="1615952"/>
    <lineage>
        <taxon>Bacteria</taxon>
        <taxon>Pseudomonadati</taxon>
        <taxon>Pseudomonadota</taxon>
        <taxon>Betaproteobacteria</taxon>
        <taxon>Rhodocyclales</taxon>
        <taxon>Zoogloeaceae</taxon>
        <taxon>Uliginosibacterium</taxon>
    </lineage>
</organism>
<evidence type="ECO:0000313" key="13">
    <source>
        <dbReference type="Proteomes" id="UP001548590"/>
    </source>
</evidence>
<keyword evidence="10 11" id="KW-0961">Cell wall biogenesis/degradation</keyword>
<feature type="transmembrane region" description="Helical" evidence="11">
    <location>
        <begin position="312"/>
        <end position="331"/>
    </location>
</feature>
<comment type="pathway">
    <text evidence="11">Cell wall biogenesis; peptidoglycan biosynthesis.</text>
</comment>
<evidence type="ECO:0000256" key="11">
    <source>
        <dbReference type="HAMAP-Rule" id="MF_02079"/>
    </source>
</evidence>
<dbReference type="InterPro" id="IPR018365">
    <property type="entry name" value="Cell_cycle_FtsW-rel_CS"/>
</dbReference>
<feature type="transmembrane region" description="Helical" evidence="11">
    <location>
        <begin position="274"/>
        <end position="300"/>
    </location>
</feature>
<feature type="transmembrane region" description="Helical" evidence="11">
    <location>
        <begin position="351"/>
        <end position="370"/>
    </location>
</feature>
<comment type="similarity">
    <text evidence="11">Belongs to the SEDS family. MrdB/RodA subfamily.</text>
</comment>
<dbReference type="NCBIfam" id="TIGR02210">
    <property type="entry name" value="rodA_shape"/>
    <property type="match status" value="1"/>
</dbReference>
<name>A0ABV2CTW1_9RHOO</name>
<dbReference type="InterPro" id="IPR001182">
    <property type="entry name" value="FtsW/RodA"/>
</dbReference>
<evidence type="ECO:0000256" key="5">
    <source>
        <dbReference type="ARBA" id="ARBA00022692"/>
    </source>
</evidence>
<feature type="transmembrane region" description="Helical" evidence="11">
    <location>
        <begin position="75"/>
        <end position="94"/>
    </location>
</feature>
<keyword evidence="11" id="KW-0997">Cell inner membrane</keyword>
<keyword evidence="4 11" id="KW-0808">Transferase</keyword>
<evidence type="ECO:0000256" key="3">
    <source>
        <dbReference type="ARBA" id="ARBA00022676"/>
    </source>
</evidence>
<accession>A0ABV2CTW1</accession>
<dbReference type="EMBL" id="JBEWLZ010000008">
    <property type="protein sequence ID" value="MET1490907.1"/>
    <property type="molecule type" value="Genomic_DNA"/>
</dbReference>
<dbReference type="Proteomes" id="UP001548590">
    <property type="component" value="Unassembled WGS sequence"/>
</dbReference>
<evidence type="ECO:0000256" key="2">
    <source>
        <dbReference type="ARBA" id="ARBA00022475"/>
    </source>
</evidence>
<dbReference type="Pfam" id="PF01098">
    <property type="entry name" value="FTSW_RODA_SPOVE"/>
    <property type="match status" value="1"/>
</dbReference>
<gene>
    <name evidence="11 12" type="primary">rodA</name>
    <name evidence="11" type="synonym">mrdB</name>
    <name evidence="12" type="ORF">ABVT11_13805</name>
</gene>
<keyword evidence="3 11" id="KW-0328">Glycosyltransferase</keyword>
<feature type="transmembrane region" description="Helical" evidence="11">
    <location>
        <begin position="181"/>
        <end position="201"/>
    </location>
</feature>
<dbReference type="PANTHER" id="PTHR30474">
    <property type="entry name" value="CELL CYCLE PROTEIN"/>
    <property type="match status" value="1"/>
</dbReference>
<comment type="caution">
    <text evidence="12">The sequence shown here is derived from an EMBL/GenBank/DDBJ whole genome shotgun (WGS) entry which is preliminary data.</text>
</comment>